<proteinExistence type="predicted"/>
<protein>
    <submittedName>
        <fullName evidence="1">Uncharacterized protein</fullName>
    </submittedName>
</protein>
<evidence type="ECO:0000313" key="2">
    <source>
        <dbReference type="Proteomes" id="UP000314294"/>
    </source>
</evidence>
<gene>
    <name evidence="1" type="ORF">EYF80_042749</name>
</gene>
<name>A0A4Z2G1V0_9TELE</name>
<organism evidence="1 2">
    <name type="scientific">Liparis tanakae</name>
    <name type="common">Tanaka's snailfish</name>
    <dbReference type="NCBI Taxonomy" id="230148"/>
    <lineage>
        <taxon>Eukaryota</taxon>
        <taxon>Metazoa</taxon>
        <taxon>Chordata</taxon>
        <taxon>Craniata</taxon>
        <taxon>Vertebrata</taxon>
        <taxon>Euteleostomi</taxon>
        <taxon>Actinopterygii</taxon>
        <taxon>Neopterygii</taxon>
        <taxon>Teleostei</taxon>
        <taxon>Neoteleostei</taxon>
        <taxon>Acanthomorphata</taxon>
        <taxon>Eupercaria</taxon>
        <taxon>Perciformes</taxon>
        <taxon>Cottioidei</taxon>
        <taxon>Cottales</taxon>
        <taxon>Liparidae</taxon>
        <taxon>Liparis</taxon>
    </lineage>
</organism>
<reference evidence="1 2" key="1">
    <citation type="submission" date="2019-03" db="EMBL/GenBank/DDBJ databases">
        <title>First draft genome of Liparis tanakae, snailfish: a comprehensive survey of snailfish specific genes.</title>
        <authorList>
            <person name="Kim W."/>
            <person name="Song I."/>
            <person name="Jeong J.-H."/>
            <person name="Kim D."/>
            <person name="Kim S."/>
            <person name="Ryu S."/>
            <person name="Song J.Y."/>
            <person name="Lee S.K."/>
        </authorList>
    </citation>
    <scope>NUCLEOTIDE SEQUENCE [LARGE SCALE GENOMIC DNA]</scope>
    <source>
        <tissue evidence="1">Muscle</tissue>
    </source>
</reference>
<dbReference type="Proteomes" id="UP000314294">
    <property type="component" value="Unassembled WGS sequence"/>
</dbReference>
<comment type="caution">
    <text evidence="1">The sequence shown here is derived from an EMBL/GenBank/DDBJ whole genome shotgun (WGS) entry which is preliminary data.</text>
</comment>
<dbReference type="AlphaFoldDB" id="A0A4Z2G1V0"/>
<keyword evidence="2" id="KW-1185">Reference proteome</keyword>
<sequence length="131" mass="14278">MCINTTSLQQDVLQEGLREPTGRLPSDSVLQDEVLLAEERGWSATQTELLTPLRLPTGLYPPDEQHAHHRVGSLGSAHVGSLSVIARLTEGPRPPPPQAEGLLHKLKHVAACCVPVDQQRDLEAESTVNLR</sequence>
<evidence type="ECO:0000313" key="1">
    <source>
        <dbReference type="EMBL" id="TNN47075.1"/>
    </source>
</evidence>
<accession>A0A4Z2G1V0</accession>
<dbReference type="EMBL" id="SRLO01000759">
    <property type="protein sequence ID" value="TNN47075.1"/>
    <property type="molecule type" value="Genomic_DNA"/>
</dbReference>